<protein>
    <submittedName>
        <fullName evidence="1">Uncharacterized protein</fullName>
    </submittedName>
</protein>
<reference evidence="1 2" key="1">
    <citation type="submission" date="2018-08" db="EMBL/GenBank/DDBJ databases">
        <title>Genomic Encyclopedia of Archaeal and Bacterial Type Strains, Phase II (KMG-II): from individual species to whole genera.</title>
        <authorList>
            <person name="Goeker M."/>
        </authorList>
    </citation>
    <scope>NUCLEOTIDE SEQUENCE [LARGE SCALE GENOMIC DNA]</scope>
    <source>
        <strain evidence="1 2">DSM 45791</strain>
    </source>
</reference>
<dbReference type="EMBL" id="QUNO01000001">
    <property type="protein sequence ID" value="REH55945.1"/>
    <property type="molecule type" value="Genomic_DNA"/>
</dbReference>
<gene>
    <name evidence="1" type="ORF">BCF44_101973</name>
</gene>
<dbReference type="RefSeq" id="WP_116172764.1">
    <property type="nucleotide sequence ID" value="NZ_CP144375.1"/>
</dbReference>
<name>A0A3E0ICP0_9PSEU</name>
<dbReference type="Proteomes" id="UP000256269">
    <property type="component" value="Unassembled WGS sequence"/>
</dbReference>
<dbReference type="AlphaFoldDB" id="A0A3E0ICP0"/>
<accession>A0A3E0ICP0</accession>
<organism evidence="1 2">
    <name type="scientific">Kutzneria buriramensis</name>
    <dbReference type="NCBI Taxonomy" id="1045776"/>
    <lineage>
        <taxon>Bacteria</taxon>
        <taxon>Bacillati</taxon>
        <taxon>Actinomycetota</taxon>
        <taxon>Actinomycetes</taxon>
        <taxon>Pseudonocardiales</taxon>
        <taxon>Pseudonocardiaceae</taxon>
        <taxon>Kutzneria</taxon>
    </lineage>
</organism>
<proteinExistence type="predicted"/>
<evidence type="ECO:0000313" key="2">
    <source>
        <dbReference type="Proteomes" id="UP000256269"/>
    </source>
</evidence>
<evidence type="ECO:0000313" key="1">
    <source>
        <dbReference type="EMBL" id="REH55945.1"/>
    </source>
</evidence>
<sequence>MATTFHEAADAADLVVDLLLDAVVPEDEGTAESRIELLNGLALAAEALRAAGRGEQGLADELGRSASANFDRVDPIELMLLRG</sequence>
<comment type="caution">
    <text evidence="1">The sequence shown here is derived from an EMBL/GenBank/DDBJ whole genome shotgun (WGS) entry which is preliminary data.</text>
</comment>
<keyword evidence="2" id="KW-1185">Reference proteome</keyword>